<feature type="transmembrane region" description="Helical" evidence="2">
    <location>
        <begin position="32"/>
        <end position="53"/>
    </location>
</feature>
<dbReference type="OrthoDB" id="17718at2"/>
<dbReference type="EMBL" id="LT993738">
    <property type="protein sequence ID" value="SPN73234.1"/>
    <property type="molecule type" value="Genomic_DNA"/>
</dbReference>
<keyword evidence="2" id="KW-0812">Transmembrane</keyword>
<dbReference type="KEGG" id="csee:C10C_0043"/>
<organism evidence="3 4">
    <name type="scientific">Chlamydia serpentis</name>
    <dbReference type="NCBI Taxonomy" id="1967782"/>
    <lineage>
        <taxon>Bacteria</taxon>
        <taxon>Pseudomonadati</taxon>
        <taxon>Chlamydiota</taxon>
        <taxon>Chlamydiia</taxon>
        <taxon>Chlamydiales</taxon>
        <taxon>Chlamydiaceae</taxon>
        <taxon>Chlamydia/Chlamydophila group</taxon>
        <taxon>Chlamydia</taxon>
    </lineage>
</organism>
<evidence type="ECO:0000313" key="4">
    <source>
        <dbReference type="Proteomes" id="UP000244926"/>
    </source>
</evidence>
<accession>A0A2R8FA06</accession>
<keyword evidence="2" id="KW-1133">Transmembrane helix</keyword>
<evidence type="ECO:0000313" key="3">
    <source>
        <dbReference type="EMBL" id="SPN73234.1"/>
    </source>
</evidence>
<feature type="transmembrane region" description="Helical" evidence="2">
    <location>
        <begin position="237"/>
        <end position="261"/>
    </location>
</feature>
<evidence type="ECO:0000256" key="1">
    <source>
        <dbReference type="SAM" id="Coils"/>
    </source>
</evidence>
<keyword evidence="2" id="KW-0472">Membrane</keyword>
<proteinExistence type="predicted"/>
<feature type="coiled-coil region" evidence="1">
    <location>
        <begin position="362"/>
        <end position="389"/>
    </location>
</feature>
<name>A0A2R8FA06_9CHLA</name>
<reference evidence="4" key="1">
    <citation type="submission" date="2017-11" db="EMBL/GenBank/DDBJ databases">
        <authorList>
            <person name="Seth-Smith MB H."/>
        </authorList>
    </citation>
    <scope>NUCLEOTIDE SEQUENCE [LARGE SCALE GENOMIC DNA]</scope>
</reference>
<keyword evidence="1" id="KW-0175">Coiled coil</keyword>
<dbReference type="AlphaFoldDB" id="A0A2R8FA06"/>
<dbReference type="RefSeq" id="WP_108897105.1">
    <property type="nucleotide sequence ID" value="NZ_LT993738.1"/>
</dbReference>
<feature type="transmembrane region" description="Helical" evidence="2">
    <location>
        <begin position="59"/>
        <end position="86"/>
    </location>
</feature>
<evidence type="ECO:0000256" key="2">
    <source>
        <dbReference type="SAM" id="Phobius"/>
    </source>
</evidence>
<gene>
    <name evidence="3" type="ORF">C10C_0043</name>
</gene>
<protein>
    <submittedName>
        <fullName evidence="3">IncA protein</fullName>
    </submittedName>
</protein>
<dbReference type="Proteomes" id="UP000244926">
    <property type="component" value="Chromosome I"/>
</dbReference>
<feature type="transmembrane region" description="Helical" evidence="2">
    <location>
        <begin position="267"/>
        <end position="289"/>
    </location>
</feature>
<keyword evidence="4" id="KW-1185">Reference proteome</keyword>
<sequence length="572" mass="65103">MFDHSVSFKGPQLNPIKVNPNFFQKHSKIAQVVEITAVVLGILALLIGVFLVIGTPLGVPMSMIIGGCLFASGGALFVGGTISMILHRSSRAKHLLNQAKLSLPILEQKELKSFDPSVLKESWCLHNVVVKQFRKLNLNIPENQRKILEQIEINPGTTLAEYAAMVSANYQECVKMLEYREELLEEETIYENTQFRAYLTYRNKVVTSIISNMVDGISKAGGVFSLKFSMLSSRMSSIHTTISVILGLGVVAAVMTVAAFIPGGIFAIPILLAVSMGLGLVVAGLSYLLRQMLSMTKFNRQQLSKDFIKTVDLNLFNQLISSQNLLFDILQGILKEEETFSLESQPWYRQILITKELEPFLEEELRKNNEKIQKQLEARNRDLKRLEKVCSKGFSNASQIYHSSDDDFDKMLTEGTKFAKLRRDTSHDLTKIYGPDNQEIDPEFLSPWMPKKEGTEEFDQRPSYLQLNSREHLLLEEDVDITLKELEIRSTALRQELHRIRLWRNPVMSRAGYIIYQDQHSEIQNKSIVDFYTRCQMEKRNICDLLKEINALQSRIIRLIIQEASDTEDSGS</sequence>